<dbReference type="EMBL" id="JAJFAZ020000003">
    <property type="protein sequence ID" value="KAI5336588.1"/>
    <property type="molecule type" value="Genomic_DNA"/>
</dbReference>
<accession>A0AAD4W4A9</accession>
<sequence length="73" mass="8118">MRSARDKFGDGENRPSFSSLFSLYYSQSPIVVVVVAVSHTGCTFSKPSSNSELRSLLLFVVPSVWREFIMAKA</sequence>
<protein>
    <submittedName>
        <fullName evidence="1">Uncharacterized protein</fullName>
    </submittedName>
</protein>
<evidence type="ECO:0000313" key="1">
    <source>
        <dbReference type="EMBL" id="KAI5336588.1"/>
    </source>
</evidence>
<dbReference type="Proteomes" id="UP001054821">
    <property type="component" value="Chromosome 3"/>
</dbReference>
<name>A0AAD4W4A9_PRUDU</name>
<dbReference type="AlphaFoldDB" id="A0AAD4W4A9"/>
<reference evidence="1 2" key="1">
    <citation type="journal article" date="2022" name="G3 (Bethesda)">
        <title>Whole-genome sequence and methylome profiling of the almond [Prunus dulcis (Mill.) D.A. Webb] cultivar 'Nonpareil'.</title>
        <authorList>
            <person name="D'Amico-Willman K.M."/>
            <person name="Ouma W.Z."/>
            <person name="Meulia T."/>
            <person name="Sideli G.M."/>
            <person name="Gradziel T.M."/>
            <person name="Fresnedo-Ramirez J."/>
        </authorList>
    </citation>
    <scope>NUCLEOTIDE SEQUENCE [LARGE SCALE GENOMIC DNA]</scope>
    <source>
        <strain evidence="1">Clone GOH B32 T37-40</strain>
    </source>
</reference>
<organism evidence="1 2">
    <name type="scientific">Prunus dulcis</name>
    <name type="common">Almond</name>
    <name type="synonym">Amygdalus dulcis</name>
    <dbReference type="NCBI Taxonomy" id="3755"/>
    <lineage>
        <taxon>Eukaryota</taxon>
        <taxon>Viridiplantae</taxon>
        <taxon>Streptophyta</taxon>
        <taxon>Embryophyta</taxon>
        <taxon>Tracheophyta</taxon>
        <taxon>Spermatophyta</taxon>
        <taxon>Magnoliopsida</taxon>
        <taxon>eudicotyledons</taxon>
        <taxon>Gunneridae</taxon>
        <taxon>Pentapetalae</taxon>
        <taxon>rosids</taxon>
        <taxon>fabids</taxon>
        <taxon>Rosales</taxon>
        <taxon>Rosaceae</taxon>
        <taxon>Amygdaloideae</taxon>
        <taxon>Amygdaleae</taxon>
        <taxon>Prunus</taxon>
    </lineage>
</organism>
<comment type="caution">
    <text evidence="1">The sequence shown here is derived from an EMBL/GenBank/DDBJ whole genome shotgun (WGS) entry which is preliminary data.</text>
</comment>
<keyword evidence="2" id="KW-1185">Reference proteome</keyword>
<proteinExistence type="predicted"/>
<gene>
    <name evidence="1" type="ORF">L3X38_015856</name>
</gene>
<evidence type="ECO:0000313" key="2">
    <source>
        <dbReference type="Proteomes" id="UP001054821"/>
    </source>
</evidence>